<evidence type="ECO:0000256" key="2">
    <source>
        <dbReference type="ARBA" id="ARBA00022679"/>
    </source>
</evidence>
<reference evidence="11 12" key="1">
    <citation type="submission" date="2020-02" db="EMBL/GenBank/DDBJ databases">
        <authorList>
            <person name="Ma Q."/>
            <person name="Huang Y."/>
            <person name="Song X."/>
            <person name="Pei D."/>
        </authorList>
    </citation>
    <scope>NUCLEOTIDE SEQUENCE [LARGE SCALE GENOMIC DNA]</scope>
    <source>
        <strain evidence="11">Sxm20200214</strain>
        <tissue evidence="11">Leaf</tissue>
    </source>
</reference>
<accession>A0A8X7WAB6</accession>
<dbReference type="EMBL" id="JAAMPC010000002">
    <property type="protein sequence ID" value="KAG2326331.1"/>
    <property type="molecule type" value="Genomic_DNA"/>
</dbReference>
<dbReference type="PANTHER" id="PTHR19376">
    <property type="entry name" value="DNA-DIRECTED RNA POLYMERASE"/>
    <property type="match status" value="1"/>
</dbReference>
<evidence type="ECO:0000256" key="9">
    <source>
        <dbReference type="SAM" id="MobiDB-lite"/>
    </source>
</evidence>
<comment type="similarity">
    <text evidence="8">Belongs to the RNA polymerase beta' chain family.</text>
</comment>
<dbReference type="InterPro" id="IPR000722">
    <property type="entry name" value="RNA_pol_asu"/>
</dbReference>
<keyword evidence="5" id="KW-0862">Zinc</keyword>
<dbReference type="Pfam" id="PF04998">
    <property type="entry name" value="RNA_pol_Rpb1_5"/>
    <property type="match status" value="1"/>
</dbReference>
<dbReference type="GO" id="GO:0003899">
    <property type="term" value="F:DNA-directed RNA polymerase activity"/>
    <property type="evidence" value="ECO:0007669"/>
    <property type="project" value="UniProtKB-EC"/>
</dbReference>
<dbReference type="Gene3D" id="4.10.860.120">
    <property type="entry name" value="RNA polymerase II, clamp domain"/>
    <property type="match status" value="1"/>
</dbReference>
<evidence type="ECO:0000256" key="4">
    <source>
        <dbReference type="ARBA" id="ARBA00022723"/>
    </source>
</evidence>
<feature type="region of interest" description="Disordered" evidence="9">
    <location>
        <begin position="1252"/>
        <end position="1486"/>
    </location>
</feature>
<dbReference type="Gene3D" id="3.30.1490.180">
    <property type="entry name" value="RNA polymerase ii"/>
    <property type="match status" value="1"/>
</dbReference>
<dbReference type="Pfam" id="PF11523">
    <property type="entry name" value="DUF3223"/>
    <property type="match status" value="1"/>
</dbReference>
<evidence type="ECO:0000256" key="6">
    <source>
        <dbReference type="ARBA" id="ARBA00022842"/>
    </source>
</evidence>
<dbReference type="GO" id="GO:0046872">
    <property type="term" value="F:metal ion binding"/>
    <property type="evidence" value="ECO:0007669"/>
    <property type="project" value="UniProtKB-KW"/>
</dbReference>
<dbReference type="InterPro" id="IPR042102">
    <property type="entry name" value="RNA_pol_Rpb1_3_sf"/>
</dbReference>
<dbReference type="PANTHER" id="PTHR19376:SF51">
    <property type="entry name" value="DNA-DIRECTED RNA POLYMERASE V SUBUNIT 1"/>
    <property type="match status" value="1"/>
</dbReference>
<dbReference type="InterPro" id="IPR045867">
    <property type="entry name" value="DNA-dir_RpoC_beta_prime"/>
</dbReference>
<dbReference type="InterPro" id="IPR007080">
    <property type="entry name" value="RNA_pol_Rpb1_1"/>
</dbReference>
<dbReference type="SUPFAM" id="SSF64484">
    <property type="entry name" value="beta and beta-prime subunits of DNA dependent RNA-polymerase"/>
    <property type="match status" value="2"/>
</dbReference>
<feature type="compositionally biased region" description="Polar residues" evidence="9">
    <location>
        <begin position="1776"/>
        <end position="1794"/>
    </location>
</feature>
<feature type="compositionally biased region" description="Polar residues" evidence="9">
    <location>
        <begin position="1332"/>
        <end position="1342"/>
    </location>
</feature>
<dbReference type="EC" id="2.7.7.6" evidence="8"/>
<dbReference type="Gene3D" id="1.10.274.100">
    <property type="entry name" value="RNA polymerase Rpb1, domain 3"/>
    <property type="match status" value="1"/>
</dbReference>
<dbReference type="InterPro" id="IPR006592">
    <property type="entry name" value="RNA_pol_N"/>
</dbReference>
<feature type="region of interest" description="Disordered" evidence="9">
    <location>
        <begin position="1982"/>
        <end position="2044"/>
    </location>
</feature>
<evidence type="ECO:0000256" key="8">
    <source>
        <dbReference type="RuleBase" id="RU004279"/>
    </source>
</evidence>
<feature type="compositionally biased region" description="Polar residues" evidence="9">
    <location>
        <begin position="1598"/>
        <end position="1608"/>
    </location>
</feature>
<keyword evidence="12" id="KW-1185">Reference proteome</keyword>
<dbReference type="InterPro" id="IPR044893">
    <property type="entry name" value="RNA_pol_Rpb1_clamp_domain"/>
</dbReference>
<evidence type="ECO:0000256" key="7">
    <source>
        <dbReference type="ARBA" id="ARBA00023163"/>
    </source>
</evidence>
<dbReference type="Proteomes" id="UP000886595">
    <property type="component" value="Unassembled WGS sequence"/>
</dbReference>
<evidence type="ECO:0000313" key="11">
    <source>
        <dbReference type="EMBL" id="KAG2326331.1"/>
    </source>
</evidence>
<dbReference type="OrthoDB" id="1926397at2759"/>
<protein>
    <recommendedName>
        <fullName evidence="8">DNA-directed RNA polymerase subunit</fullName>
        <ecNumber evidence="8">2.7.7.6</ecNumber>
    </recommendedName>
</protein>
<evidence type="ECO:0000259" key="10">
    <source>
        <dbReference type="SMART" id="SM00663"/>
    </source>
</evidence>
<organism evidence="11 12">
    <name type="scientific">Brassica carinata</name>
    <name type="common">Ethiopian mustard</name>
    <name type="synonym">Abyssinian cabbage</name>
    <dbReference type="NCBI Taxonomy" id="52824"/>
    <lineage>
        <taxon>Eukaryota</taxon>
        <taxon>Viridiplantae</taxon>
        <taxon>Streptophyta</taxon>
        <taxon>Embryophyta</taxon>
        <taxon>Tracheophyta</taxon>
        <taxon>Spermatophyta</taxon>
        <taxon>Magnoliopsida</taxon>
        <taxon>eudicotyledons</taxon>
        <taxon>Gunneridae</taxon>
        <taxon>Pentapetalae</taxon>
        <taxon>rosids</taxon>
        <taxon>malvids</taxon>
        <taxon>Brassicales</taxon>
        <taxon>Brassicaceae</taxon>
        <taxon>Brassiceae</taxon>
        <taxon>Brassica</taxon>
    </lineage>
</organism>
<name>A0A8X7WAB6_BRACI</name>
<feature type="compositionally biased region" description="Polar residues" evidence="9">
    <location>
        <begin position="1991"/>
        <end position="2001"/>
    </location>
</feature>
<comment type="caution">
    <text evidence="11">The sequence shown here is derived from an EMBL/GenBank/DDBJ whole genome shotgun (WGS) entry which is preliminary data.</text>
</comment>
<dbReference type="Gene3D" id="3.10.450.40">
    <property type="match status" value="1"/>
</dbReference>
<evidence type="ECO:0000256" key="5">
    <source>
        <dbReference type="ARBA" id="ARBA00022833"/>
    </source>
</evidence>
<dbReference type="GO" id="GO:0000428">
    <property type="term" value="C:DNA-directed RNA polymerase complex"/>
    <property type="evidence" value="ECO:0007669"/>
    <property type="project" value="UniProtKB-KW"/>
</dbReference>
<dbReference type="GO" id="GO:0003677">
    <property type="term" value="F:DNA binding"/>
    <property type="evidence" value="ECO:0007669"/>
    <property type="project" value="InterPro"/>
</dbReference>
<feature type="compositionally biased region" description="Polar residues" evidence="9">
    <location>
        <begin position="1647"/>
        <end position="1659"/>
    </location>
</feature>
<keyword evidence="4" id="KW-0479">Metal-binding</keyword>
<dbReference type="Pfam" id="PF00623">
    <property type="entry name" value="RNA_pol_Rpb1_2"/>
    <property type="match status" value="2"/>
</dbReference>
<feature type="compositionally biased region" description="Basic and acidic residues" evidence="9">
    <location>
        <begin position="1252"/>
        <end position="1262"/>
    </location>
</feature>
<keyword evidence="1 8" id="KW-0240">DNA-directed RNA polymerase</keyword>
<feature type="compositionally biased region" description="Polar residues" evidence="9">
    <location>
        <begin position="1447"/>
        <end position="1457"/>
    </location>
</feature>
<feature type="region of interest" description="Disordered" evidence="9">
    <location>
        <begin position="1625"/>
        <end position="1851"/>
    </location>
</feature>
<feature type="region of interest" description="Disordered" evidence="9">
    <location>
        <begin position="1513"/>
        <end position="1613"/>
    </location>
</feature>
<comment type="catalytic activity">
    <reaction evidence="8">
        <text>RNA(n) + a ribonucleoside 5'-triphosphate = RNA(n+1) + diphosphate</text>
        <dbReference type="Rhea" id="RHEA:21248"/>
        <dbReference type="Rhea" id="RHEA-COMP:14527"/>
        <dbReference type="Rhea" id="RHEA-COMP:17342"/>
        <dbReference type="ChEBI" id="CHEBI:33019"/>
        <dbReference type="ChEBI" id="CHEBI:61557"/>
        <dbReference type="ChEBI" id="CHEBI:140395"/>
        <dbReference type="EC" id="2.7.7.6"/>
    </reaction>
</comment>
<feature type="compositionally biased region" description="Low complexity" evidence="9">
    <location>
        <begin position="1625"/>
        <end position="1642"/>
    </location>
</feature>
<dbReference type="SMART" id="SM00663">
    <property type="entry name" value="RPOLA_N"/>
    <property type="match status" value="1"/>
</dbReference>
<keyword evidence="2 8" id="KW-0808">Transferase</keyword>
<evidence type="ECO:0000313" key="12">
    <source>
        <dbReference type="Proteomes" id="UP000886595"/>
    </source>
</evidence>
<evidence type="ECO:0000256" key="1">
    <source>
        <dbReference type="ARBA" id="ARBA00022478"/>
    </source>
</evidence>
<dbReference type="GO" id="GO:0006351">
    <property type="term" value="P:DNA-templated transcription"/>
    <property type="evidence" value="ECO:0007669"/>
    <property type="project" value="InterPro"/>
</dbReference>
<feature type="compositionally biased region" description="Low complexity" evidence="9">
    <location>
        <begin position="1295"/>
        <end position="1307"/>
    </location>
</feature>
<dbReference type="InterPro" id="IPR007081">
    <property type="entry name" value="RNA_pol_Rpb1_5"/>
</dbReference>
<dbReference type="Pfam" id="PF04997">
    <property type="entry name" value="RNA_pol_Rpb1_1"/>
    <property type="match status" value="1"/>
</dbReference>
<feature type="compositionally biased region" description="Low complexity" evidence="9">
    <location>
        <begin position="1461"/>
        <end position="1486"/>
    </location>
</feature>
<keyword evidence="6" id="KW-0460">Magnesium</keyword>
<feature type="compositionally biased region" description="Polar residues" evidence="9">
    <location>
        <begin position="1273"/>
        <end position="1287"/>
    </location>
</feature>
<sequence>MEEASSSDILEAEILGITFGLATHREIRTASISDAGINHVSQLSNSFLGLPLEFGKCESCGATEPDKCEGHFGYIHLPVPIFHPAYVKELKQILSLLCLKCLRIKKAKSTSSAAGLAERVLGVCCEESASISIKDKKSDGASYLELKFPSRSRLHGGCWNFLERYGYRYGSGYTRPLLAREVKEILRKIPEETRRKLTAKGHIPQEGYILEYLPVPPNCLSVPEASDGFSSMSVDPSRIELKDVLRKAVAINNSRSGETNFESHQAEANEIFRAVDNYLRVRGTTKPTRNIDMRYGVSKVSDSSSSKAWAEKMKTLFIRKGSGFCSRSVITGDAYRNVNEVGIPMEIAHRITFEERVNVHNVAYLQELVDNKMCLSYRLQLQILNGYLNLLQHRQGATTYSLRDGSKGHTVLKPGQVVHRRVMDGDVVFMNRPPTTHKHSLQALKVYVHEDNTVKINPLICGPLGADFDGDCVHLFYPQSLTAKAEVTELFSVDKQLRSSHTGQLILQMRSDSLLSLRVMLEQVVFHKAFAQQLAMYASLSLPPPALRKSSNSGPAWTSFQILQLAFPERLSCKGDRFMVAGSDLLLFDLGVDALASVINEVVTAIMLEKGPKEALGFFDSLQPLLMEHLDPLGFSLSLEDLSMSRKDMDVIHNLINRDISPLVSRLRLSYEDELQLENSIHKVKEVAANFMLKSYSMRNLVDMTNNGTINKLVQQIGFLGLQLSDKKKLYTKILVEDMAQFCKRKYARTSHSGDFGMVKGCFFHGLDPYEEMAHSIAAREVIVRSSSGLAEPGTLFKNLMAVLRDIVITNDGTVRNTSSNSIVQFKYEVSSDSAHHQGLFEAGDPVGVLAATAMSTPAYKAVLDSSPNSNSTWELMKEVLLCKANFQNNVNDRRVILYLNACGCGKKYCQENAACTVKNKLKRISLKDAAVEFLVEHRKPQAVSEVFGTESCLHGHIHLNKTLLEGWNISVQDILIKCQEVINSLAQNKKKADHFKRMNLVDRKCCSFGDSSASKDAGMPCLMFSSNNAIDQDLERTLDVLCNAIYPVLLETVIKGDPRINSANIVWNSPDTTTWIRSPHVSRRGEWVLDITVEKSAVKKSGDAWRTKSNMKQRQLQILNGYLNLLQHRQGATTYSLRDGSKGHTVLKPGQVVHRRVMDGDVVFMNRPPTTHKHSLQALKVYVHEDNTASWVFSFLQMVRSTKSADAYISSSGFDVTEEDMAEWAESPERDAALGEPKFEDSAEFQNILDEGKTSESKWDNGSDGGSEWGVSKTTGGEENPQSNWGKKTEVESNAAAAWGSNANKNPGAESDAGAGWGSIANKNPVDESDASSGWGSNANKNPEAGLSSAAAAWGSNANKNPGADKKTSESELGASAWGSNANKNPGAESDAGAGWGSIANKNPGAESDAGAGWGSNANKNPGAESDAGAGWGSIANKNPVDESDASSGWGSNANKNPEAGLSSAAAAWGSNANKNPGAGASSAWGSNANKNPELILLLLGALIELGASAWGSQTRNKSESETGAAAWGPETKRLLKTSESELGASAWGSQTRNKSESETGAAAWGSNANKNPGAESDAGAGWGSIANKNPVDESDASSGWGSNANKNPEAGLSSAAAAWGSNANKNPGAGASSAWGSNANKNPGADTSSAWGSNVNKNLGADASSAWGSRDEMNKEETTPVALGSWGKKSLETEPGSAAWGKKSLETESDPVAWGSMVKQNSETETDAPSWGSQTRNKSESETGAAAWGSRDKKTSESELGASAWGAKEKNIPETGSGSAPWSSWGQTISTASDKDAKEDDGNPWVSLKGTNSREKDGNESSQWGIPTKKYPAASSQGGWNRPPRTPGSVNNVARMLTATGQRVDMFTTEEQELLSDVEPVMRRLRNIMHHSGYTDGEPISDDDKTYVLEQILNFHPEKSLSLVPVDKHTTFTDSRCFFVVSTDGVKEDFSYRKCINNYLVEKYPNLAEEFIAKYYKKRDTANRERNSQDATPPGNASTGEKESQTELVGNAGVDSKKQALGNGGDDSETQAQPIGDGGEDS</sequence>
<comment type="function">
    <text evidence="8">DNA-dependent RNA polymerase catalyzes the transcription of DNA into RNA using the four ribonucleoside triphosphates as substrates.</text>
</comment>
<proteinExistence type="inferred from homology"/>
<feature type="compositionally biased region" description="Basic and acidic residues" evidence="9">
    <location>
        <begin position="1532"/>
        <end position="1541"/>
    </location>
</feature>
<evidence type="ECO:0000256" key="3">
    <source>
        <dbReference type="ARBA" id="ARBA00022695"/>
    </source>
</evidence>
<feature type="domain" description="RNA polymerase N-terminal" evidence="10">
    <location>
        <begin position="206"/>
        <end position="521"/>
    </location>
</feature>
<feature type="compositionally biased region" description="Low complexity" evidence="9">
    <location>
        <begin position="1346"/>
        <end position="1360"/>
    </location>
</feature>
<keyword evidence="7 8" id="KW-0804">Transcription</keyword>
<feature type="compositionally biased region" description="Basic and acidic residues" evidence="9">
    <location>
        <begin position="1671"/>
        <end position="1680"/>
    </location>
</feature>
<dbReference type="Gene3D" id="2.40.40.20">
    <property type="match status" value="2"/>
</dbReference>
<gene>
    <name evidence="11" type="ORF">Bca52824_009059</name>
</gene>
<keyword evidence="3 8" id="KW-0548">Nucleotidyltransferase</keyword>